<organism evidence="3 4">
    <name type="scientific">Clostridium intestinale DSM 6191</name>
    <dbReference type="NCBI Taxonomy" id="1121320"/>
    <lineage>
        <taxon>Bacteria</taxon>
        <taxon>Bacillati</taxon>
        <taxon>Bacillota</taxon>
        <taxon>Clostridia</taxon>
        <taxon>Eubacteriales</taxon>
        <taxon>Clostridiaceae</taxon>
        <taxon>Clostridium</taxon>
    </lineage>
</organism>
<keyword evidence="1" id="KW-1133">Transmembrane helix</keyword>
<dbReference type="EMBL" id="FQXU01000004">
    <property type="protein sequence ID" value="SHH91745.1"/>
    <property type="molecule type" value="Genomic_DNA"/>
</dbReference>
<reference evidence="3 4" key="1">
    <citation type="submission" date="2016-11" db="EMBL/GenBank/DDBJ databases">
        <authorList>
            <person name="Jaros S."/>
            <person name="Januszkiewicz K."/>
            <person name="Wedrychowicz H."/>
        </authorList>
    </citation>
    <scope>NUCLEOTIDE SEQUENCE [LARGE SCALE GENOMIC DNA]</scope>
    <source>
        <strain evidence="3 4">DSM 6191</strain>
    </source>
</reference>
<sequence>MKDKFLKLLEKLVVYCKRNIKIIIPIILIISLAVGYGIGYVRSTKRYFFNNLTKAVNKEDTKRLSKLISYKGDKNDLIPLVEYLRIDNNKNSFLQSIKNNEKYNNFTLIQDKGLLFNKYKLEVKPVEIHIGVNYPSEIYINDLESGKVDANNKLSITKAIPGLYKIEGKAVNEYGEVKADKEVSIFKDIEVSLELKGNSLTINSPYSNGKVYINGEDIDKKVSDIKDFSFFSSDEKNKVSFDYDFPWGTIKSEEVSIGKYPEVAPKINIVNDKLKEDINSTIKSFYDSVLASLNKEDMNLIKEVPEDLRFSIYSDLTKKYFLLKNTYTLKDLEINMEEDSFKNVEGNKYTGKALVKLSYSTSKNIAGLVFGENKEEKSFITFCEYIDGKWKIVSLNKN</sequence>
<gene>
    <name evidence="3" type="ORF">SAMN02745941_01290</name>
</gene>
<proteinExistence type="predicted"/>
<evidence type="ECO:0000256" key="1">
    <source>
        <dbReference type="SAM" id="Phobius"/>
    </source>
</evidence>
<dbReference type="PANTHER" id="PTHR40038">
    <property type="entry name" value="MEMBRANE-ASSOCIATED PROTEIN TCAA"/>
    <property type="match status" value="1"/>
</dbReference>
<evidence type="ECO:0000313" key="4">
    <source>
        <dbReference type="Proteomes" id="UP000184241"/>
    </source>
</evidence>
<name>A0A1M5WVS5_9CLOT</name>
<dbReference type="Pfam" id="PF22820">
    <property type="entry name" value="TcaA_3rd_4th"/>
    <property type="match status" value="1"/>
</dbReference>
<dbReference type="RefSeq" id="WP_073017844.1">
    <property type="nucleotide sequence ID" value="NZ_FQXU01000004.1"/>
</dbReference>
<dbReference type="PANTHER" id="PTHR40038:SF1">
    <property type="entry name" value="MEMBRANE-ASSOCIATED PROTEIN TCAA"/>
    <property type="match status" value="1"/>
</dbReference>
<protein>
    <recommendedName>
        <fullName evidence="2">TcaA 4th domain-containing protein</fullName>
    </recommendedName>
</protein>
<feature type="domain" description="TcaA 4th" evidence="2">
    <location>
        <begin position="197"/>
        <end position="260"/>
    </location>
</feature>
<evidence type="ECO:0000259" key="2">
    <source>
        <dbReference type="Pfam" id="PF22820"/>
    </source>
</evidence>
<dbReference type="InterPro" id="IPR054530">
    <property type="entry name" value="TcaA_4th"/>
</dbReference>
<dbReference type="AlphaFoldDB" id="A0A1M5WVS5"/>
<accession>A0A1M5WVS5</accession>
<evidence type="ECO:0000313" key="3">
    <source>
        <dbReference type="EMBL" id="SHH91745.1"/>
    </source>
</evidence>
<keyword evidence="1" id="KW-0812">Transmembrane</keyword>
<feature type="transmembrane region" description="Helical" evidence="1">
    <location>
        <begin position="20"/>
        <end position="41"/>
    </location>
</feature>
<keyword evidence="1" id="KW-0472">Membrane</keyword>
<dbReference type="Proteomes" id="UP000184241">
    <property type="component" value="Unassembled WGS sequence"/>
</dbReference>